<dbReference type="GO" id="GO:0004519">
    <property type="term" value="F:endonuclease activity"/>
    <property type="evidence" value="ECO:0007669"/>
    <property type="project" value="UniProtKB-KW"/>
</dbReference>
<feature type="domain" description="Putative restriction endonuclease" evidence="1">
    <location>
        <begin position="25"/>
        <end position="197"/>
    </location>
</feature>
<evidence type="ECO:0000313" key="3">
    <source>
        <dbReference type="Proteomes" id="UP000297549"/>
    </source>
</evidence>
<keyword evidence="2" id="KW-0378">Hydrolase</keyword>
<dbReference type="AlphaFoldDB" id="A0A4Z0Q4S7"/>
<dbReference type="OrthoDB" id="9799703at2"/>
<dbReference type="PANTHER" id="PTHR34107">
    <property type="entry name" value="SLL0198 PROTEIN-RELATED"/>
    <property type="match status" value="1"/>
</dbReference>
<dbReference type="RefSeq" id="WP_135462083.1">
    <property type="nucleotide sequence ID" value="NZ_SRLC01000001.1"/>
</dbReference>
<protein>
    <submittedName>
        <fullName evidence="2">Uma2 family endonuclease</fullName>
    </submittedName>
</protein>
<keyword evidence="2" id="KW-0255">Endonuclease</keyword>
<keyword evidence="2" id="KW-0540">Nuclease</keyword>
<gene>
    <name evidence="2" type="ORF">E5K00_04615</name>
</gene>
<dbReference type="Gene3D" id="3.90.1570.10">
    <property type="entry name" value="tt1808, chain A"/>
    <property type="match status" value="1"/>
</dbReference>
<dbReference type="SUPFAM" id="SSF52980">
    <property type="entry name" value="Restriction endonuclease-like"/>
    <property type="match status" value="1"/>
</dbReference>
<dbReference type="Pfam" id="PF05685">
    <property type="entry name" value="Uma2"/>
    <property type="match status" value="1"/>
</dbReference>
<keyword evidence="3" id="KW-1185">Reference proteome</keyword>
<dbReference type="Proteomes" id="UP000297549">
    <property type="component" value="Unassembled WGS sequence"/>
</dbReference>
<proteinExistence type="predicted"/>
<accession>A0A4Z0Q4S7</accession>
<comment type="caution">
    <text evidence="2">The sequence shown here is derived from an EMBL/GenBank/DDBJ whole genome shotgun (WGS) entry which is preliminary data.</text>
</comment>
<evidence type="ECO:0000313" key="2">
    <source>
        <dbReference type="EMBL" id="TGE24499.1"/>
    </source>
</evidence>
<dbReference type="InterPro" id="IPR012296">
    <property type="entry name" value="Nuclease_put_TT1808"/>
</dbReference>
<dbReference type="CDD" id="cd06260">
    <property type="entry name" value="DUF820-like"/>
    <property type="match status" value="1"/>
</dbReference>
<dbReference type="InterPro" id="IPR011335">
    <property type="entry name" value="Restrct_endonuc-II-like"/>
</dbReference>
<sequence length="201" mass="22723">MHITLLPNEAPLTLSGPSLAQMTDDEFFDFCRQHPDLHIERTPQLTIVIMSPTGSLSSQRNAEINFQLSLWNRQQRLGRVFDSNGGFRLPDGSMRAPDAAWLTNARWDALTLEQQKKFAPLCPEFVLELASETDSIADLQAKMRDWLRNGAQLAWLVVPDTETAYIYRPGQPEPEVVQGFDNELSGETVLPGFQLRLAELR</sequence>
<name>A0A4Z0Q4S7_9BACT</name>
<dbReference type="PANTHER" id="PTHR34107:SF7">
    <property type="entry name" value="SLR2092 PROTEIN"/>
    <property type="match status" value="1"/>
</dbReference>
<dbReference type="InterPro" id="IPR008538">
    <property type="entry name" value="Uma2"/>
</dbReference>
<organism evidence="2 3">
    <name type="scientific">Hymenobacter aquaticus</name>
    <dbReference type="NCBI Taxonomy" id="1867101"/>
    <lineage>
        <taxon>Bacteria</taxon>
        <taxon>Pseudomonadati</taxon>
        <taxon>Bacteroidota</taxon>
        <taxon>Cytophagia</taxon>
        <taxon>Cytophagales</taxon>
        <taxon>Hymenobacteraceae</taxon>
        <taxon>Hymenobacter</taxon>
    </lineage>
</organism>
<evidence type="ECO:0000259" key="1">
    <source>
        <dbReference type="Pfam" id="PF05685"/>
    </source>
</evidence>
<reference evidence="2 3" key="1">
    <citation type="submission" date="2019-04" db="EMBL/GenBank/DDBJ databases">
        <authorList>
            <person name="Feng G."/>
            <person name="Zhang J."/>
            <person name="Zhu H."/>
        </authorList>
    </citation>
    <scope>NUCLEOTIDE SEQUENCE [LARGE SCALE GENOMIC DNA]</scope>
    <source>
        <strain evidence="2 3">JCM 31653</strain>
    </source>
</reference>
<dbReference type="EMBL" id="SRLC01000001">
    <property type="protein sequence ID" value="TGE24499.1"/>
    <property type="molecule type" value="Genomic_DNA"/>
</dbReference>